<dbReference type="AlphaFoldDB" id="A0A1S2VD31"/>
<evidence type="ECO:0000256" key="1">
    <source>
        <dbReference type="SAM" id="MobiDB-lite"/>
    </source>
</evidence>
<dbReference type="EMBL" id="MORL01000020">
    <property type="protein sequence ID" value="OIN56677.1"/>
    <property type="molecule type" value="Genomic_DNA"/>
</dbReference>
<evidence type="ECO:0000313" key="2">
    <source>
        <dbReference type="EMBL" id="OIN56677.1"/>
    </source>
</evidence>
<feature type="region of interest" description="Disordered" evidence="1">
    <location>
        <begin position="27"/>
        <end position="90"/>
    </location>
</feature>
<proteinExistence type="predicted"/>
<sequence length="276" mass="30598">MDPLAEQMRRWSTFTMAFDNPLRFVDPDGMSPTTDSYGLQEGWDFSTTFSDEGEQEQPKPRPRASAISTRQNEPTSTAPKPAAKQGSSFGKQLRTTFVNSSRAAWQRTVNAFLRRETYSQALEGALALEGVRGSLFTKVGQETAAAVVPAVEREVVYAEYAFEERMVAQEFGRGVKNSLKFSGDEAIVHFGKHRKSVMDALGKTSYNLKNYLDDANFIIKNGTFVPEMNGYVRLIGGQGSAKFGFVGLNRSTGNITTFHIKTAQELARKAPGLFEY</sequence>
<keyword evidence="3" id="KW-1185">Reference proteome</keyword>
<dbReference type="Proteomes" id="UP000181790">
    <property type="component" value="Unassembled WGS sequence"/>
</dbReference>
<organism evidence="2 3">
    <name type="scientific">Arsenicibacter rosenii</name>
    <dbReference type="NCBI Taxonomy" id="1750698"/>
    <lineage>
        <taxon>Bacteria</taxon>
        <taxon>Pseudomonadati</taxon>
        <taxon>Bacteroidota</taxon>
        <taxon>Cytophagia</taxon>
        <taxon>Cytophagales</taxon>
        <taxon>Spirosomataceae</taxon>
        <taxon>Arsenicibacter</taxon>
    </lineage>
</organism>
<protein>
    <submittedName>
        <fullName evidence="2">Uncharacterized protein</fullName>
    </submittedName>
</protein>
<comment type="caution">
    <text evidence="2">The sequence shown here is derived from an EMBL/GenBank/DDBJ whole genome shotgun (WGS) entry which is preliminary data.</text>
</comment>
<accession>A0A1S2VD31</accession>
<evidence type="ECO:0000313" key="3">
    <source>
        <dbReference type="Proteomes" id="UP000181790"/>
    </source>
</evidence>
<reference evidence="2 3" key="1">
    <citation type="submission" date="2016-10" db="EMBL/GenBank/DDBJ databases">
        <title>Arsenicibacter rosenii gen. nov., sp. nov., an efficient arsenic-methylating bacterium isolated from an arsenic-contaminated paddy soil.</title>
        <authorList>
            <person name="Huang K."/>
        </authorList>
    </citation>
    <scope>NUCLEOTIDE SEQUENCE [LARGE SCALE GENOMIC DNA]</scope>
    <source>
        <strain evidence="2 3">SM-1</strain>
    </source>
</reference>
<name>A0A1S2VD31_9BACT</name>
<gene>
    <name evidence="2" type="ORF">BLX24_23920</name>
</gene>
<feature type="compositionally biased region" description="Polar residues" evidence="1">
    <location>
        <begin position="66"/>
        <end position="78"/>
    </location>
</feature>